<reference evidence="2 3" key="1">
    <citation type="submission" date="2016-03" db="EMBL/GenBank/DDBJ databases">
        <authorList>
            <person name="Ploux O."/>
        </authorList>
    </citation>
    <scope>NUCLEOTIDE SEQUENCE [LARGE SCALE GENOMIC DNA]</scope>
    <source>
        <strain evidence="2 3">UAMH 11012</strain>
    </source>
</reference>
<dbReference type="PANTHER" id="PTHR38599:SF1">
    <property type="entry name" value="CUPIN DOMAIN PROTEIN (AFU_ORTHOLOGUE AFUA_3G13620)"/>
    <property type="match status" value="1"/>
</dbReference>
<dbReference type="InterPro" id="IPR014710">
    <property type="entry name" value="RmlC-like_jellyroll"/>
</dbReference>
<keyword evidence="3" id="KW-1185">Reference proteome</keyword>
<proteinExistence type="predicted"/>
<dbReference type="AlphaFoldDB" id="A0A1L7WG54"/>
<dbReference type="OrthoDB" id="5793281at2759"/>
<dbReference type="CDD" id="cd02234">
    <property type="entry name" value="cupin_BLR7677-like"/>
    <property type="match status" value="1"/>
</dbReference>
<evidence type="ECO:0000259" key="1">
    <source>
        <dbReference type="Pfam" id="PF07883"/>
    </source>
</evidence>
<dbReference type="Pfam" id="PF07883">
    <property type="entry name" value="Cupin_2"/>
    <property type="match status" value="1"/>
</dbReference>
<dbReference type="InterPro" id="IPR011051">
    <property type="entry name" value="RmlC_Cupin_sf"/>
</dbReference>
<accession>A0A1L7WG54</accession>
<evidence type="ECO:0000313" key="3">
    <source>
        <dbReference type="Proteomes" id="UP000184330"/>
    </source>
</evidence>
<dbReference type="EMBL" id="FJOG01000002">
    <property type="protein sequence ID" value="CZR51747.1"/>
    <property type="molecule type" value="Genomic_DNA"/>
</dbReference>
<gene>
    <name evidence="2" type="ORF">PAC_01624</name>
</gene>
<organism evidence="2 3">
    <name type="scientific">Phialocephala subalpina</name>
    <dbReference type="NCBI Taxonomy" id="576137"/>
    <lineage>
        <taxon>Eukaryota</taxon>
        <taxon>Fungi</taxon>
        <taxon>Dikarya</taxon>
        <taxon>Ascomycota</taxon>
        <taxon>Pezizomycotina</taxon>
        <taxon>Leotiomycetes</taxon>
        <taxon>Helotiales</taxon>
        <taxon>Mollisiaceae</taxon>
        <taxon>Phialocephala</taxon>
        <taxon>Phialocephala fortinii species complex</taxon>
    </lineage>
</organism>
<name>A0A1L7WG54_9HELO</name>
<protein>
    <submittedName>
        <fullName evidence="2">Related to cupin domain protein</fullName>
    </submittedName>
</protein>
<dbReference type="PANTHER" id="PTHR38599">
    <property type="entry name" value="CUPIN DOMAIN PROTEIN (AFU_ORTHOLOGUE AFUA_3G13620)"/>
    <property type="match status" value="1"/>
</dbReference>
<evidence type="ECO:0000313" key="2">
    <source>
        <dbReference type="EMBL" id="CZR51747.1"/>
    </source>
</evidence>
<dbReference type="Proteomes" id="UP000184330">
    <property type="component" value="Unassembled WGS sequence"/>
</dbReference>
<dbReference type="STRING" id="576137.A0A1L7WG54"/>
<dbReference type="InterPro" id="IPR013096">
    <property type="entry name" value="Cupin_2"/>
</dbReference>
<dbReference type="Gene3D" id="2.60.120.10">
    <property type="entry name" value="Jelly Rolls"/>
    <property type="match status" value="1"/>
</dbReference>
<sequence length="159" mass="17535">MVFSEVANMEEPTYDATRPFPSLEVLYKYKLLNTPDKTILGLKVTFPPGASTPPHTHAGAFVAVHVLTGSVLNKMNDDPMTIKKMGDSFYEAPGCRHRISDNASQTEEASIIANLIMDTETMEGIIEKEGAAGVVVIDEEYRAQVMEQMMKLQAGQRKV</sequence>
<feature type="domain" description="Cupin type-2" evidence="1">
    <location>
        <begin position="44"/>
        <end position="111"/>
    </location>
</feature>
<dbReference type="SUPFAM" id="SSF51182">
    <property type="entry name" value="RmlC-like cupins"/>
    <property type="match status" value="1"/>
</dbReference>